<dbReference type="InterPro" id="IPR007589">
    <property type="entry name" value="Baculo_VP39"/>
</dbReference>
<feature type="compositionally biased region" description="Low complexity" evidence="1">
    <location>
        <begin position="318"/>
        <end position="341"/>
    </location>
</feature>
<name>A0A1B1V5J2_9ABAC</name>
<evidence type="ECO:0000256" key="1">
    <source>
        <dbReference type="SAM" id="MobiDB-lite"/>
    </source>
</evidence>
<dbReference type="GO" id="GO:0019028">
    <property type="term" value="C:viral capsid"/>
    <property type="evidence" value="ECO:0007669"/>
    <property type="project" value="InterPro"/>
</dbReference>
<organism evidence="2">
    <name type="scientific">Malacosoma sp. alphabaculovirus</name>
    <dbReference type="NCBI Taxonomy" id="1881632"/>
    <lineage>
        <taxon>Viruses</taxon>
        <taxon>Viruses incertae sedis</taxon>
        <taxon>Naldaviricetes</taxon>
        <taxon>Lefavirales</taxon>
        <taxon>Baculoviridae</taxon>
        <taxon>Alphabaculovirus</taxon>
    </lineage>
</organism>
<accession>A0A1B1V5J2</accession>
<dbReference type="EMBL" id="KU659593">
    <property type="protein sequence ID" value="ANW12248.1"/>
    <property type="molecule type" value="Genomic_DNA"/>
</dbReference>
<gene>
    <name evidence="2" type="primary">masp1.15</name>
</gene>
<protein>
    <submittedName>
        <fullName evidence="2">Vp39</fullName>
    </submittedName>
</protein>
<evidence type="ECO:0000313" key="2">
    <source>
        <dbReference type="EMBL" id="ANW12248.1"/>
    </source>
</evidence>
<reference evidence="2" key="1">
    <citation type="submission" date="2016-01" db="EMBL/GenBank/DDBJ databases">
        <authorList>
            <person name="Oliw E.H."/>
        </authorList>
    </citation>
    <scope>NUCLEOTIDE SEQUENCE</scope>
    <source>
        <strain evidence="2">164</strain>
    </source>
</reference>
<proteinExistence type="predicted"/>
<dbReference type="Pfam" id="PF04501">
    <property type="entry name" value="Baculo_VP39"/>
    <property type="match status" value="1"/>
</dbReference>
<dbReference type="GO" id="GO:0005198">
    <property type="term" value="F:structural molecule activity"/>
    <property type="evidence" value="ECO:0007669"/>
    <property type="project" value="InterPro"/>
</dbReference>
<feature type="region of interest" description="Disordered" evidence="1">
    <location>
        <begin position="315"/>
        <end position="350"/>
    </location>
</feature>
<sequence length="371" mass="40997">MSIVPLGVVPLGVATTRQLRNYCIYGAVQPFSSCRPYESPCSPDAKFRDDGWYLCERHASIFFKMEKMVLPIPDSEGNTYNRMVGKSLVSHLAPDNNIDRVLIPTVDNYETVLSVQGMSLAEQLVTHMIYENERQQRVICDLLRAQETFSTDGYSVLEVVYSHATNILSITDPNRFCSYVNSVETRTYSQLSNEENRNDDIFNKMPKFIQNLISKSVAPETIQMENRGVTSTIMIRNCATCTLTRSGLVASALLYNQAVPKYRMRNDNIFKIENVVLFKGNANALNKSLATRYEEYPIIVPLILGTEIRTNKTTASIPTPMLSPGSGTSSSMGTPSTTATSLTPGSSRTPASVLEAGVQAQTPRAEAAIAT</sequence>